<reference evidence="1" key="1">
    <citation type="submission" date="2022-11" db="EMBL/GenBank/DDBJ databases">
        <title>Genome Sequence of Boeremia exigua.</title>
        <authorList>
            <person name="Buettner E."/>
        </authorList>
    </citation>
    <scope>NUCLEOTIDE SEQUENCE</scope>
    <source>
        <strain evidence="1">CU02</strain>
    </source>
</reference>
<evidence type="ECO:0000313" key="1">
    <source>
        <dbReference type="EMBL" id="KAJ8118681.1"/>
    </source>
</evidence>
<dbReference type="EMBL" id="JAPHNI010000012">
    <property type="protein sequence ID" value="KAJ8118681.1"/>
    <property type="molecule type" value="Genomic_DNA"/>
</dbReference>
<protein>
    <submittedName>
        <fullName evidence="1">Uncharacterized protein</fullName>
    </submittedName>
</protein>
<dbReference type="Proteomes" id="UP001153331">
    <property type="component" value="Unassembled WGS sequence"/>
</dbReference>
<organism evidence="1 2">
    <name type="scientific">Boeremia exigua</name>
    <dbReference type="NCBI Taxonomy" id="749465"/>
    <lineage>
        <taxon>Eukaryota</taxon>
        <taxon>Fungi</taxon>
        <taxon>Dikarya</taxon>
        <taxon>Ascomycota</taxon>
        <taxon>Pezizomycotina</taxon>
        <taxon>Dothideomycetes</taxon>
        <taxon>Pleosporomycetidae</taxon>
        <taxon>Pleosporales</taxon>
        <taxon>Pleosporineae</taxon>
        <taxon>Didymellaceae</taxon>
        <taxon>Boeremia</taxon>
    </lineage>
</organism>
<sequence length="463" mass="52470">MPVVAGCWRRTRGESFWNDRLRSSIPRQLQLTDATHPLHIPPELVLGRQELYFDRTDARVFTSGNIAQDQTVQHQRVVRDKDVLEVARDLYRANPPYPAPDISDWASHNEWRRISLEDSVAVIAHAMLSSSDQIQQAMPVWLMEEYYLYLNTTLQYFGIVVVAKKTTFLVLLAFDFTGNSTNFMSWKCWDAFTSMGTLVDRILKVSTPVLFHDNPPTAPFDVVSLEGFDYLLQPAHRLFAFDDENNINEDADNEANGPIEDSTNALDDVSDDKISPANFTRRAYVARYYDGHISCAAHVECPYTPMRGNDFCASHYNMPIVDDRRRHVSYPIPKHFGIYEEPDDIHDAISRGVALSSAAPTSKTDTPRETDQTRSGMVLVPYTSAAPRRSERKRAIVDYTIAPLPTPTTRTKTGTVTESDLSDASYKDTEDTDIQLHDESLDDTECEEFEDEVPIGDNRALTT</sequence>
<gene>
    <name evidence="1" type="ORF">OPT61_g369</name>
</gene>
<comment type="caution">
    <text evidence="1">The sequence shown here is derived from an EMBL/GenBank/DDBJ whole genome shotgun (WGS) entry which is preliminary data.</text>
</comment>
<proteinExistence type="predicted"/>
<keyword evidence="2" id="KW-1185">Reference proteome</keyword>
<name>A0ACC2IU01_9PLEO</name>
<accession>A0ACC2IU01</accession>
<evidence type="ECO:0000313" key="2">
    <source>
        <dbReference type="Proteomes" id="UP001153331"/>
    </source>
</evidence>